<evidence type="ECO:0000313" key="1">
    <source>
        <dbReference type="EMBL" id="JAP10759.1"/>
    </source>
</evidence>
<dbReference type="AlphaFoldDB" id="A0A0V0GSW7"/>
<proteinExistence type="predicted"/>
<dbReference type="EMBL" id="GEDG01032539">
    <property type="protein sequence ID" value="JAP10759.1"/>
    <property type="molecule type" value="Transcribed_RNA"/>
</dbReference>
<organism evidence="1">
    <name type="scientific">Solanum chacoense</name>
    <name type="common">Chaco potato</name>
    <dbReference type="NCBI Taxonomy" id="4108"/>
    <lineage>
        <taxon>Eukaryota</taxon>
        <taxon>Viridiplantae</taxon>
        <taxon>Streptophyta</taxon>
        <taxon>Embryophyta</taxon>
        <taxon>Tracheophyta</taxon>
        <taxon>Spermatophyta</taxon>
        <taxon>Magnoliopsida</taxon>
        <taxon>eudicotyledons</taxon>
        <taxon>Gunneridae</taxon>
        <taxon>Pentapetalae</taxon>
        <taxon>asterids</taxon>
        <taxon>lamiids</taxon>
        <taxon>Solanales</taxon>
        <taxon>Solanaceae</taxon>
        <taxon>Solanoideae</taxon>
        <taxon>Solaneae</taxon>
        <taxon>Solanum</taxon>
    </lineage>
</organism>
<name>A0A0V0GSW7_SOLCH</name>
<sequence>MSGSRVRYTAMTSRTEDIYFPFFFFGVSNYSSRHDLEVCIHRHRSAIDIIQTTKVLRNVNDHYCFHKIKVHQSFQNLLLELNTIEVVQSLQ</sequence>
<reference evidence="1" key="1">
    <citation type="submission" date="2015-12" db="EMBL/GenBank/DDBJ databases">
        <title>Gene expression during late stages of embryo sac development: a critical building block for successful pollen-pistil interactions.</title>
        <authorList>
            <person name="Liu Y."/>
            <person name="Joly V."/>
            <person name="Sabar M."/>
            <person name="Matton D.P."/>
        </authorList>
    </citation>
    <scope>NUCLEOTIDE SEQUENCE</scope>
</reference>
<protein>
    <submittedName>
        <fullName evidence="1">Putative ovule protein</fullName>
    </submittedName>
</protein>
<accession>A0A0V0GSW7</accession>